<sequence length="105" mass="11447">MTGFSSTSALLNRCFAVNVWVPTESPSTVIDHVPPFDTFTDFDPIVTVPFGVADPEIIADFAMLFVFDTDAVSGVVLFSLINRSKSVNLYPVDPRASLVAFMLVE</sequence>
<organism evidence="1 2">
    <name type="scientific">Curtobacterium poinsettiae</name>
    <dbReference type="NCBI Taxonomy" id="159612"/>
    <lineage>
        <taxon>Bacteria</taxon>
        <taxon>Bacillati</taxon>
        <taxon>Actinomycetota</taxon>
        <taxon>Actinomycetes</taxon>
        <taxon>Micrococcales</taxon>
        <taxon>Microbacteriaceae</taxon>
        <taxon>Curtobacterium</taxon>
    </lineage>
</organism>
<name>A0A9Q9P8V0_9MICO</name>
<gene>
    <name evidence="1" type="ORF">OE229_05150</name>
</gene>
<evidence type="ECO:0000313" key="1">
    <source>
        <dbReference type="EMBL" id="UYC81853.1"/>
    </source>
</evidence>
<dbReference type="Proteomes" id="UP001062223">
    <property type="component" value="Chromosome"/>
</dbReference>
<dbReference type="KEGG" id="cpoi:OE229_05150"/>
<dbReference type="AlphaFoldDB" id="A0A9Q9P8V0"/>
<accession>A0A9Q9P8V0</accession>
<evidence type="ECO:0000313" key="2">
    <source>
        <dbReference type="Proteomes" id="UP001062223"/>
    </source>
</evidence>
<dbReference type="EMBL" id="CP106879">
    <property type="protein sequence ID" value="UYC81853.1"/>
    <property type="molecule type" value="Genomic_DNA"/>
</dbReference>
<proteinExistence type="predicted"/>
<dbReference type="RefSeq" id="WP_262136797.1">
    <property type="nucleotide sequence ID" value="NZ_CP106879.1"/>
</dbReference>
<reference evidence="1" key="1">
    <citation type="submission" date="2022-09" db="EMBL/GenBank/DDBJ databases">
        <title>Taxonomy of Curtobacterium flaccumfaciens.</title>
        <authorList>
            <person name="Osdaghi E."/>
            <person name="Taghavi S.M."/>
            <person name="Hamidizade M."/>
            <person name="Abachi H."/>
            <person name="Fazliarab A."/>
            <person name="Baeyen S."/>
            <person name="Portier P."/>
            <person name="Van Vaerenbergh J."/>
            <person name="Jacques M.-A."/>
        </authorList>
    </citation>
    <scope>NUCLEOTIDE SEQUENCE</scope>
    <source>
        <strain evidence="1">AGQB46</strain>
    </source>
</reference>
<protein>
    <submittedName>
        <fullName evidence="1">Uncharacterized protein</fullName>
    </submittedName>
</protein>